<dbReference type="InterPro" id="IPR002656">
    <property type="entry name" value="Acyl_transf_3_dom"/>
</dbReference>
<dbReference type="Pfam" id="PF01757">
    <property type="entry name" value="Acyl_transf_3"/>
    <property type="match status" value="1"/>
</dbReference>
<dbReference type="PANTHER" id="PTHR23028">
    <property type="entry name" value="ACETYLTRANSFERASE"/>
    <property type="match status" value="1"/>
</dbReference>
<feature type="transmembrane region" description="Helical" evidence="1">
    <location>
        <begin position="317"/>
        <end position="336"/>
    </location>
</feature>
<gene>
    <name evidence="4" type="ORF">CXZ10_10805</name>
</gene>
<evidence type="ECO:0000256" key="1">
    <source>
        <dbReference type="SAM" id="Phobius"/>
    </source>
</evidence>
<dbReference type="Proteomes" id="UP000233491">
    <property type="component" value="Unassembled WGS sequence"/>
</dbReference>
<dbReference type="InterPro" id="IPR050879">
    <property type="entry name" value="Acyltransferase_3"/>
</dbReference>
<dbReference type="GO" id="GO:0009103">
    <property type="term" value="P:lipopolysaccharide biosynthetic process"/>
    <property type="evidence" value="ECO:0007669"/>
    <property type="project" value="TreeGrafter"/>
</dbReference>
<evidence type="ECO:0000259" key="2">
    <source>
        <dbReference type="Pfam" id="PF01757"/>
    </source>
</evidence>
<organism evidence="4 5">
    <name type="scientific">Pleomorphomonas diazotrophica</name>
    <dbReference type="NCBI Taxonomy" id="1166257"/>
    <lineage>
        <taxon>Bacteria</taxon>
        <taxon>Pseudomonadati</taxon>
        <taxon>Pseudomonadota</taxon>
        <taxon>Alphaproteobacteria</taxon>
        <taxon>Hyphomicrobiales</taxon>
        <taxon>Pleomorphomonadaceae</taxon>
        <taxon>Pleomorphomonas</taxon>
    </lineage>
</organism>
<keyword evidence="1" id="KW-0472">Membrane</keyword>
<feature type="transmembrane region" description="Helical" evidence="1">
    <location>
        <begin position="36"/>
        <end position="55"/>
    </location>
</feature>
<name>A0A1I4UIP0_9HYPH</name>
<keyword evidence="1" id="KW-1133">Transmembrane helix</keyword>
<feature type="transmembrane region" description="Helical" evidence="1">
    <location>
        <begin position="248"/>
        <end position="266"/>
    </location>
</feature>
<dbReference type="GO" id="GO:0016020">
    <property type="term" value="C:membrane"/>
    <property type="evidence" value="ECO:0007669"/>
    <property type="project" value="TreeGrafter"/>
</dbReference>
<protein>
    <recommendedName>
        <fullName evidence="6">Acyltransferase</fullName>
    </recommendedName>
</protein>
<dbReference type="GO" id="GO:0016747">
    <property type="term" value="F:acyltransferase activity, transferring groups other than amino-acyl groups"/>
    <property type="evidence" value="ECO:0007669"/>
    <property type="project" value="InterPro"/>
</dbReference>
<sequence>MSGFLPFRSDIQGLRAIAVLSVVAYHAGATGLKGGFVGVDIFFVISGFLITKILLKENAAGTYSLTGFYQRRLRRLMPALIVVLTASLIAGMFLLSAGDMRKLGITSAATMLFSSNVIFYLTSDYFGSAAEYHPLLHTWSLAVEEQFYIVFPLFLALVWKRWRSMLVPALLVLVALSLAASVVGGMMSQPWSFYLPFSRAYELLLGALVAARPDLLSRVGQAGRNALSLLGLALIGVSLLLIDAETMLFPGYIALAPCIGTVLVIAAGQSTETLGGKLISGPPFLFFGNLSYSLYLWHWPVLVFAKHYNNGPLTLGTASILMVGAVALAWLTYVGVEKRFIRGFPSLPVLRLGVATIACFAAVGGLIAVTGGLEQRFSAQAHELANADRDFNPERKRCHFGGGTVRSYQSSCVLGGAGASVAVWGDSHGAELAYTLGDQLAARGAGIREITTSACPPVMGYYSIKRPNCAEQNIASLEGLTADPAIRTVIMVAALEGYGADRQDMIESGLKQSVQALEVAGKKVILIGPIPNQDYDPPAALSLRADNVEALSSWGRSRDDVELHLRNYRVMVSEISATTGATVVDPVPVLCNTDLCPGYDPNFGVLYFNQSHLSIAGARKLSAAIIPQLLPALEAN</sequence>
<evidence type="ECO:0008006" key="6">
    <source>
        <dbReference type="Google" id="ProtNLM"/>
    </source>
</evidence>
<dbReference type="InterPro" id="IPR043968">
    <property type="entry name" value="SGNH"/>
</dbReference>
<feature type="domain" description="Acyltransferase 3" evidence="2">
    <location>
        <begin position="10"/>
        <end position="333"/>
    </location>
</feature>
<evidence type="ECO:0000313" key="4">
    <source>
        <dbReference type="EMBL" id="PKR89165.1"/>
    </source>
</evidence>
<feature type="transmembrane region" description="Helical" evidence="1">
    <location>
        <begin position="278"/>
        <end position="297"/>
    </location>
</feature>
<feature type="transmembrane region" description="Helical" evidence="1">
    <location>
        <begin position="12"/>
        <end position="29"/>
    </location>
</feature>
<feature type="transmembrane region" description="Helical" evidence="1">
    <location>
        <begin position="348"/>
        <end position="369"/>
    </location>
</feature>
<feature type="transmembrane region" description="Helical" evidence="1">
    <location>
        <begin position="223"/>
        <end position="242"/>
    </location>
</feature>
<dbReference type="RefSeq" id="WP_101289174.1">
    <property type="nucleotide sequence ID" value="NZ_FOUQ01000008.1"/>
</dbReference>
<keyword evidence="5" id="KW-1185">Reference proteome</keyword>
<dbReference type="Pfam" id="PF19040">
    <property type="entry name" value="SGNH"/>
    <property type="match status" value="1"/>
</dbReference>
<evidence type="ECO:0000259" key="3">
    <source>
        <dbReference type="Pfam" id="PF19040"/>
    </source>
</evidence>
<evidence type="ECO:0000313" key="5">
    <source>
        <dbReference type="Proteomes" id="UP000233491"/>
    </source>
</evidence>
<feature type="transmembrane region" description="Helical" evidence="1">
    <location>
        <begin position="75"/>
        <end position="96"/>
    </location>
</feature>
<comment type="caution">
    <text evidence="4">The sequence shown here is derived from an EMBL/GenBank/DDBJ whole genome shotgun (WGS) entry which is preliminary data.</text>
</comment>
<dbReference type="SUPFAM" id="SSF52266">
    <property type="entry name" value="SGNH hydrolase"/>
    <property type="match status" value="1"/>
</dbReference>
<feature type="domain" description="SGNH" evidence="3">
    <location>
        <begin position="397"/>
        <end position="626"/>
    </location>
</feature>
<proteinExistence type="predicted"/>
<reference evidence="4 5" key="1">
    <citation type="submission" date="2017-12" db="EMBL/GenBank/DDBJ databases">
        <title>Anaerobic carbon monoxide metabolism by Pleomorphomonas carboxyditropha sp. nov., a new mesophilic hydrogenogenic carboxidotroph.</title>
        <authorList>
            <person name="Esquivel-Elizondo S."/>
            <person name="Krajmalnik-Brown R."/>
        </authorList>
    </citation>
    <scope>NUCLEOTIDE SEQUENCE [LARGE SCALE GENOMIC DNA]</scope>
    <source>
        <strain evidence="4 5">R5-392</strain>
    </source>
</reference>
<keyword evidence="1" id="KW-0812">Transmembrane</keyword>
<dbReference type="OrthoDB" id="9796461at2"/>
<feature type="transmembrane region" description="Helical" evidence="1">
    <location>
        <begin position="166"/>
        <end position="187"/>
    </location>
</feature>
<dbReference type="PANTHER" id="PTHR23028:SF53">
    <property type="entry name" value="ACYL_TRANSF_3 DOMAIN-CONTAINING PROTEIN"/>
    <property type="match status" value="1"/>
</dbReference>
<feature type="transmembrane region" description="Helical" evidence="1">
    <location>
        <begin position="141"/>
        <end position="159"/>
    </location>
</feature>
<dbReference type="EMBL" id="PJNW01000007">
    <property type="protein sequence ID" value="PKR89165.1"/>
    <property type="molecule type" value="Genomic_DNA"/>
</dbReference>
<accession>A0A1I4UIP0</accession>
<dbReference type="AlphaFoldDB" id="A0A1I4UIP0"/>